<feature type="transmembrane region" description="Helical" evidence="7">
    <location>
        <begin position="901"/>
        <end position="923"/>
    </location>
</feature>
<feature type="transmembrane region" description="Helical" evidence="7">
    <location>
        <begin position="686"/>
        <end position="707"/>
    </location>
</feature>
<feature type="transmembrane region" description="Helical" evidence="7">
    <location>
        <begin position="836"/>
        <end position="857"/>
    </location>
</feature>
<evidence type="ECO:0000256" key="1">
    <source>
        <dbReference type="ARBA" id="ARBA00004141"/>
    </source>
</evidence>
<feature type="transmembrane region" description="Helical" evidence="7">
    <location>
        <begin position="593"/>
        <end position="614"/>
    </location>
</feature>
<feature type="transmembrane region" description="Helical" evidence="7">
    <location>
        <begin position="131"/>
        <end position="156"/>
    </location>
</feature>
<dbReference type="InterPro" id="IPR011701">
    <property type="entry name" value="MFS"/>
</dbReference>
<feature type="transmembrane region" description="Helical" evidence="7">
    <location>
        <begin position="658"/>
        <end position="680"/>
    </location>
</feature>
<feature type="domain" description="Major facilitator superfamily (MFS) profile" evidence="8">
    <location>
        <begin position="497"/>
        <end position="928"/>
    </location>
</feature>
<evidence type="ECO:0000313" key="9">
    <source>
        <dbReference type="EMBL" id="CAH3183030.1"/>
    </source>
</evidence>
<feature type="transmembrane region" description="Helical" evidence="7">
    <location>
        <begin position="347"/>
        <end position="369"/>
    </location>
</feature>
<evidence type="ECO:0000256" key="3">
    <source>
        <dbReference type="ARBA" id="ARBA00022989"/>
    </source>
</evidence>
<comment type="caution">
    <text evidence="9">The sequence shown here is derived from an EMBL/GenBank/DDBJ whole genome shotgun (WGS) entry which is preliminary data.</text>
</comment>
<proteinExistence type="predicted"/>
<evidence type="ECO:0000256" key="2">
    <source>
        <dbReference type="ARBA" id="ARBA00022692"/>
    </source>
</evidence>
<feature type="transmembrane region" description="Helical" evidence="7">
    <location>
        <begin position="323"/>
        <end position="341"/>
    </location>
</feature>
<feature type="transmembrane region" description="Helical" evidence="7">
    <location>
        <begin position="626"/>
        <end position="646"/>
    </location>
</feature>
<evidence type="ECO:0000256" key="6">
    <source>
        <dbReference type="SAM" id="MobiDB-lite"/>
    </source>
</evidence>
<dbReference type="PANTHER" id="PTHR23507">
    <property type="entry name" value="ZGC:174356"/>
    <property type="match status" value="1"/>
</dbReference>
<feature type="transmembrane region" description="Helical" evidence="7">
    <location>
        <begin position="6"/>
        <end position="28"/>
    </location>
</feature>
<feature type="transmembrane region" description="Helical" evidence="7">
    <location>
        <begin position="745"/>
        <end position="770"/>
    </location>
</feature>
<evidence type="ECO:0000259" key="8">
    <source>
        <dbReference type="PROSITE" id="PS50850"/>
    </source>
</evidence>
<feature type="transmembrane region" description="Helical" evidence="7">
    <location>
        <begin position="381"/>
        <end position="400"/>
    </location>
</feature>
<feature type="transmembrane region" description="Helical" evidence="7">
    <location>
        <begin position="68"/>
        <end position="92"/>
    </location>
</feature>
<dbReference type="PANTHER" id="PTHR23507:SF1">
    <property type="entry name" value="FI18259P1-RELATED"/>
    <property type="match status" value="1"/>
</dbReference>
<feature type="transmembrane region" description="Helical" evidence="7">
    <location>
        <begin position="811"/>
        <end position="830"/>
    </location>
</feature>
<organism evidence="9 10">
    <name type="scientific">Porites evermanni</name>
    <dbReference type="NCBI Taxonomy" id="104178"/>
    <lineage>
        <taxon>Eukaryota</taxon>
        <taxon>Metazoa</taxon>
        <taxon>Cnidaria</taxon>
        <taxon>Anthozoa</taxon>
        <taxon>Hexacorallia</taxon>
        <taxon>Scleractinia</taxon>
        <taxon>Fungiina</taxon>
        <taxon>Poritidae</taxon>
        <taxon>Porites</taxon>
    </lineage>
</organism>
<feature type="transmembrane region" description="Helical" evidence="7">
    <location>
        <begin position="104"/>
        <end position="124"/>
    </location>
</feature>
<feature type="transmembrane region" description="Helical" evidence="7">
    <location>
        <begin position="782"/>
        <end position="804"/>
    </location>
</feature>
<dbReference type="Gene3D" id="1.20.1250.20">
    <property type="entry name" value="MFS general substrate transporter like domains"/>
    <property type="match status" value="3"/>
</dbReference>
<dbReference type="SUPFAM" id="SSF103473">
    <property type="entry name" value="MFS general substrate transporter"/>
    <property type="match status" value="3"/>
</dbReference>
<keyword evidence="10" id="KW-1185">Reference proteome</keyword>
<evidence type="ECO:0000256" key="5">
    <source>
        <dbReference type="SAM" id="Coils"/>
    </source>
</evidence>
<evidence type="ECO:0000256" key="4">
    <source>
        <dbReference type="ARBA" id="ARBA00023136"/>
    </source>
</evidence>
<comment type="subcellular location">
    <subcellularLocation>
        <location evidence="1">Membrane</location>
        <topology evidence="1">Multi-pass membrane protein</topology>
    </subcellularLocation>
</comment>
<feature type="transmembrane region" description="Helical" evidence="7">
    <location>
        <begin position="869"/>
        <end position="889"/>
    </location>
</feature>
<dbReference type="PROSITE" id="PS50850">
    <property type="entry name" value="MFS"/>
    <property type="match status" value="1"/>
</dbReference>
<feature type="coiled-coil region" evidence="5">
    <location>
        <begin position="541"/>
        <end position="568"/>
    </location>
</feature>
<feature type="transmembrane region" description="Helical" evidence="7">
    <location>
        <begin position="497"/>
        <end position="518"/>
    </location>
</feature>
<protein>
    <recommendedName>
        <fullName evidence="8">Major facilitator superfamily (MFS) profile domain-containing protein</fullName>
    </recommendedName>
</protein>
<keyword evidence="4 7" id="KW-0472">Membrane</keyword>
<feature type="region of interest" description="Disordered" evidence="6">
    <location>
        <begin position="932"/>
        <end position="969"/>
    </location>
</feature>
<dbReference type="InterPro" id="IPR036259">
    <property type="entry name" value="MFS_trans_sf"/>
</dbReference>
<dbReference type="EMBL" id="CALNXI010002103">
    <property type="protein sequence ID" value="CAH3183030.1"/>
    <property type="molecule type" value="Genomic_DNA"/>
</dbReference>
<evidence type="ECO:0000313" key="10">
    <source>
        <dbReference type="Proteomes" id="UP001159427"/>
    </source>
</evidence>
<feature type="transmembrane region" description="Helical" evidence="7">
    <location>
        <begin position="412"/>
        <end position="434"/>
    </location>
</feature>
<name>A0ABN8RU68_9CNID</name>
<dbReference type="Pfam" id="PF07690">
    <property type="entry name" value="MFS_1"/>
    <property type="match status" value="1"/>
</dbReference>
<gene>
    <name evidence="9" type="ORF">PEVE_00014629</name>
</gene>
<keyword evidence="2 7" id="KW-0812">Transmembrane</keyword>
<reference evidence="9 10" key="1">
    <citation type="submission" date="2022-05" db="EMBL/GenBank/DDBJ databases">
        <authorList>
            <consortium name="Genoscope - CEA"/>
            <person name="William W."/>
        </authorList>
    </citation>
    <scope>NUCLEOTIDE SEQUENCE [LARGE SCALE GENOMIC DNA]</scope>
</reference>
<dbReference type="Proteomes" id="UP001159427">
    <property type="component" value="Unassembled WGS sequence"/>
</dbReference>
<keyword evidence="3 7" id="KW-1133">Transmembrane helix</keyword>
<accession>A0ABN8RU68</accession>
<sequence>MMLTVEPVLFFYAFGFFMSMPIAQQYVYKRLSEARGFPYHFQQDDGDTGCGSKSNDTMKKLEKEVQTYASYVQLGIVMFSALPSIIITLFMGGWSDKVGRRPTLIVPVLGGVLDAAGVLIVMIFELPIYCLFVGAFLHGLCGYYTTIILACLSYIADTTDQTQIALRLGKILKAYLQYKFTVQRVNEASFFEVTTSRSCEAVNEFHNVTFGPGGKGNKIQLSVSVIFLVSTFESFLGFREFFPRLSAIFLSGRGNRKENYVTLFTKFDWSVISSSRSKYVDYYCALKASPQSAHIFITFRQLMHGAGGVTAIKAFGMCLADVNVARIALLSYLGFLVMLGFSETLLLVFLSPIVGIFGGAAPPVLRAMMSKIVSSDDQGSLFSAVSSVEMLCTFVGTAMLNSLYPKSLKFNAPGFVIFLAGIFLLLPFAFTFLFKTESTRKLSNFNFQWAKTLYQNNFKNIAFFFTFFKDLICNKSSTVMPPQNLPRWRRYLTVEPVVLFYTFGIFMSLPVLTQYVYFRVSKFKGFPYNVSETAEKGCNDDAGANSSLKELEKEVQDLAAQIDMGNVLFLSIPSIFVVLILGPWTDTGGRRPALLAPPIGSAVESILILLIMYFEWPVYVLFVGEAINGFSGFVTIMTMAAFAYVSDVTSEKGLPIRIAIVQFAVFIGGVVSQLTSGLWLRHLGFIPPYWFIFACHMAAVLYVIFLVPESTHTTEKKKMRLVSFDSFKAIWNVYKRPRNGGRKNLVMLLISDGIISLGVMGISGVVALFVLRSPLCWGPTTLGAFMAFRFFMQGVGGIVGIGLLKRFMNDINVTRVGMVTQCASLVFFAFSDRTWMVFLVPVIGIFGGTVVPLYKGMMSQMVDPDERGAMFSSVSTVDTFCNFLGAFIFNPMYIRSAERGFPGLPFLVAALLIIIPLIMTKFLKDPTTFRKMTENSTTDDKATEETKEVDEKDVELKDVPLNEGQEVKL</sequence>
<dbReference type="InterPro" id="IPR020846">
    <property type="entry name" value="MFS_dom"/>
</dbReference>
<keyword evidence="5" id="KW-0175">Coiled coil</keyword>
<feature type="transmembrane region" description="Helical" evidence="7">
    <location>
        <begin position="558"/>
        <end position="581"/>
    </location>
</feature>
<evidence type="ECO:0000256" key="7">
    <source>
        <dbReference type="SAM" id="Phobius"/>
    </source>
</evidence>